<comment type="similarity">
    <text evidence="6">Belongs to the peptidase M48 family.</text>
</comment>
<accession>W7QR94</accession>
<protein>
    <submittedName>
        <fullName evidence="10">M48 family peptidase</fullName>
    </submittedName>
</protein>
<keyword evidence="3 6" id="KW-0378">Hydrolase</keyword>
<evidence type="ECO:0000313" key="11">
    <source>
        <dbReference type="Proteomes" id="UP000019276"/>
    </source>
</evidence>
<dbReference type="PANTHER" id="PTHR22726">
    <property type="entry name" value="METALLOENDOPEPTIDASE OMA1"/>
    <property type="match status" value="1"/>
</dbReference>
<sequence length="355" mass="39922">MAQFQAYYSDGQSAQERSVDVRVVDGHLVFNCEQQQFCHDVKSCILSPKIGTTPQFIQLPCGGLLTSSEHSVLKQAFNKTPFVDSVSDRLEKHWRFALLSVIFSLFIVVNFVKYGIPYFADQAATLVSSQILDDASHASLQLLKDDLLTDSEITLERQQQIAELFYQLPAVEAHSNSYRLHFYKGNELKANAFALPSGDIVLTDELVTNMPSNMHILAILAHEVGHVEQKHGLRNFFRQAGLFIVFSVLLGDIGDISGSLTGLPMALLQLDFSREFEYEADQYSVEVLQARDLSPKLLIESFQRLEEIHLHDEGTHEQTDSKSAHSANALEIFMTHPLTENRIKNIERLAAESQP</sequence>
<dbReference type="GO" id="GO:0004222">
    <property type="term" value="F:metalloendopeptidase activity"/>
    <property type="evidence" value="ECO:0007669"/>
    <property type="project" value="InterPro"/>
</dbReference>
<evidence type="ECO:0000313" key="10">
    <source>
        <dbReference type="EMBL" id="EWH11522.1"/>
    </source>
</evidence>
<name>W7QR94_9ALTE</name>
<keyword evidence="4 6" id="KW-0862">Zinc</keyword>
<evidence type="ECO:0000256" key="7">
    <source>
        <dbReference type="SAM" id="Phobius"/>
    </source>
</evidence>
<evidence type="ECO:0000256" key="6">
    <source>
        <dbReference type="RuleBase" id="RU003983"/>
    </source>
</evidence>
<keyword evidence="5 6" id="KW-0482">Metalloprotease</keyword>
<feature type="domain" description="DUF7092" evidence="9">
    <location>
        <begin position="4"/>
        <end position="76"/>
    </location>
</feature>
<dbReference type="InterPro" id="IPR055518">
    <property type="entry name" value="DUF7092"/>
</dbReference>
<keyword evidence="7" id="KW-0812">Transmembrane</keyword>
<evidence type="ECO:0000256" key="2">
    <source>
        <dbReference type="ARBA" id="ARBA00022723"/>
    </source>
</evidence>
<dbReference type="GO" id="GO:0046872">
    <property type="term" value="F:metal ion binding"/>
    <property type="evidence" value="ECO:0007669"/>
    <property type="project" value="UniProtKB-KW"/>
</dbReference>
<dbReference type="Pfam" id="PF01435">
    <property type="entry name" value="Peptidase_M48"/>
    <property type="match status" value="1"/>
</dbReference>
<comment type="caution">
    <text evidence="10">The sequence shown here is derived from an EMBL/GenBank/DDBJ whole genome shotgun (WGS) entry which is preliminary data.</text>
</comment>
<dbReference type="eggNOG" id="COG0501">
    <property type="taxonomic scope" value="Bacteria"/>
</dbReference>
<evidence type="ECO:0000256" key="3">
    <source>
        <dbReference type="ARBA" id="ARBA00022801"/>
    </source>
</evidence>
<comment type="cofactor">
    <cofactor evidence="6">
        <name>Zn(2+)</name>
        <dbReference type="ChEBI" id="CHEBI:29105"/>
    </cofactor>
    <text evidence="6">Binds 1 zinc ion per subunit.</text>
</comment>
<dbReference type="STRING" id="1328313.DS2_03400"/>
<evidence type="ECO:0000256" key="1">
    <source>
        <dbReference type="ARBA" id="ARBA00022670"/>
    </source>
</evidence>
<feature type="transmembrane region" description="Helical" evidence="7">
    <location>
        <begin position="96"/>
        <end position="116"/>
    </location>
</feature>
<dbReference type="InterPro" id="IPR051156">
    <property type="entry name" value="Mito/Outer_Membr_Metalloprot"/>
</dbReference>
<keyword evidence="11" id="KW-1185">Reference proteome</keyword>
<evidence type="ECO:0000259" key="8">
    <source>
        <dbReference type="Pfam" id="PF01435"/>
    </source>
</evidence>
<dbReference type="GO" id="GO:0016020">
    <property type="term" value="C:membrane"/>
    <property type="evidence" value="ECO:0007669"/>
    <property type="project" value="TreeGrafter"/>
</dbReference>
<dbReference type="EMBL" id="ARZY01000004">
    <property type="protein sequence ID" value="EWH11522.1"/>
    <property type="molecule type" value="Genomic_DNA"/>
</dbReference>
<dbReference type="OrthoDB" id="9810445at2"/>
<organism evidence="10 11">
    <name type="scientific">Catenovulum agarivorans DS-2</name>
    <dbReference type="NCBI Taxonomy" id="1328313"/>
    <lineage>
        <taxon>Bacteria</taxon>
        <taxon>Pseudomonadati</taxon>
        <taxon>Pseudomonadota</taxon>
        <taxon>Gammaproteobacteria</taxon>
        <taxon>Alteromonadales</taxon>
        <taxon>Alteromonadaceae</taxon>
        <taxon>Catenovulum</taxon>
    </lineage>
</organism>
<dbReference type="Gene3D" id="3.30.2010.10">
    <property type="entry name" value="Metalloproteases ('zincins'), catalytic domain"/>
    <property type="match status" value="1"/>
</dbReference>
<evidence type="ECO:0000259" key="9">
    <source>
        <dbReference type="Pfam" id="PF23368"/>
    </source>
</evidence>
<gene>
    <name evidence="10" type="ORF">DS2_03400</name>
</gene>
<keyword evidence="1 6" id="KW-0645">Protease</keyword>
<keyword evidence="2" id="KW-0479">Metal-binding</keyword>
<evidence type="ECO:0000256" key="4">
    <source>
        <dbReference type="ARBA" id="ARBA00022833"/>
    </source>
</evidence>
<dbReference type="AlphaFoldDB" id="W7QR94"/>
<keyword evidence="7" id="KW-1133">Transmembrane helix</keyword>
<feature type="domain" description="Peptidase M48" evidence="8">
    <location>
        <begin position="172"/>
        <end position="348"/>
    </location>
</feature>
<dbReference type="RefSeq" id="WP_051479587.1">
    <property type="nucleotide sequence ID" value="NZ_ARZY01000004.1"/>
</dbReference>
<dbReference type="InterPro" id="IPR001915">
    <property type="entry name" value="Peptidase_M48"/>
</dbReference>
<proteinExistence type="inferred from homology"/>
<dbReference type="Proteomes" id="UP000019276">
    <property type="component" value="Unassembled WGS sequence"/>
</dbReference>
<reference evidence="10 11" key="1">
    <citation type="journal article" date="2014" name="Genome Announc.">
        <title>Draft Genome Sequence of the Agar-Degrading Bacterium Catenovulum sp. Strain DS-2, Isolated from Intestines of Haliotis diversicolor.</title>
        <authorList>
            <person name="Shan D."/>
            <person name="Li X."/>
            <person name="Gu Z."/>
            <person name="Wei G."/>
            <person name="Gao Z."/>
            <person name="Shao Z."/>
        </authorList>
    </citation>
    <scope>NUCLEOTIDE SEQUENCE [LARGE SCALE GENOMIC DNA]</scope>
    <source>
        <strain evidence="10 11">DS-2</strain>
    </source>
</reference>
<dbReference type="CDD" id="cd07332">
    <property type="entry name" value="M48C_Oma1_like"/>
    <property type="match status" value="1"/>
</dbReference>
<dbReference type="PANTHER" id="PTHR22726:SF1">
    <property type="entry name" value="METALLOENDOPEPTIDASE OMA1, MITOCHONDRIAL"/>
    <property type="match status" value="1"/>
</dbReference>
<evidence type="ECO:0000256" key="5">
    <source>
        <dbReference type="ARBA" id="ARBA00023049"/>
    </source>
</evidence>
<dbReference type="Pfam" id="PF23368">
    <property type="entry name" value="DUF7092"/>
    <property type="match status" value="1"/>
</dbReference>
<dbReference type="GO" id="GO:0051603">
    <property type="term" value="P:proteolysis involved in protein catabolic process"/>
    <property type="evidence" value="ECO:0007669"/>
    <property type="project" value="TreeGrafter"/>
</dbReference>
<keyword evidence="7" id="KW-0472">Membrane</keyword>
<dbReference type="PATRIC" id="fig|1328313.3.peg.705"/>